<dbReference type="Pfam" id="PF22067">
    <property type="entry name" value="Cep192_D3"/>
    <property type="match status" value="1"/>
</dbReference>
<protein>
    <submittedName>
        <fullName evidence="8">S8 family serine peptidase</fullName>
    </submittedName>
</protein>
<dbReference type="PROSITE" id="PS00138">
    <property type="entry name" value="SUBTILASE_SER"/>
    <property type="match status" value="1"/>
</dbReference>
<proteinExistence type="inferred from homology"/>
<dbReference type="InterPro" id="IPR036852">
    <property type="entry name" value="Peptidase_S8/S53_dom_sf"/>
</dbReference>
<dbReference type="InterPro" id="IPR015500">
    <property type="entry name" value="Peptidase_S8_subtilisin-rel"/>
</dbReference>
<dbReference type="EMBL" id="JABANE010000090">
    <property type="protein sequence ID" value="NME71223.1"/>
    <property type="molecule type" value="Genomic_DNA"/>
</dbReference>
<evidence type="ECO:0000256" key="1">
    <source>
        <dbReference type="ARBA" id="ARBA00011073"/>
    </source>
</evidence>
<dbReference type="PRINTS" id="PR00723">
    <property type="entry name" value="SUBTILISIN"/>
</dbReference>
<organism evidence="8 9">
    <name type="scientific">Flammeovirga aprica JL-4</name>
    <dbReference type="NCBI Taxonomy" id="694437"/>
    <lineage>
        <taxon>Bacteria</taxon>
        <taxon>Pseudomonadati</taxon>
        <taxon>Bacteroidota</taxon>
        <taxon>Cytophagia</taxon>
        <taxon>Cytophagales</taxon>
        <taxon>Flammeovirgaceae</taxon>
        <taxon>Flammeovirga</taxon>
    </lineage>
</organism>
<dbReference type="Gene3D" id="3.40.50.200">
    <property type="entry name" value="Peptidase S8/S53 domain"/>
    <property type="match status" value="1"/>
</dbReference>
<evidence type="ECO:0000256" key="4">
    <source>
        <dbReference type="ARBA" id="ARBA00022825"/>
    </source>
</evidence>
<keyword evidence="4 5" id="KW-0720">Serine protease</keyword>
<reference evidence="8 9" key="1">
    <citation type="submission" date="2020-04" db="EMBL/GenBank/DDBJ databases">
        <title>Flammeovirga sp. SR4, a novel species isolated from seawater.</title>
        <authorList>
            <person name="Wang X."/>
        </authorList>
    </citation>
    <scope>NUCLEOTIDE SEQUENCE [LARGE SCALE GENOMIC DNA]</scope>
    <source>
        <strain evidence="8 9">ATCC 23126</strain>
    </source>
</reference>
<dbReference type="InterPro" id="IPR051048">
    <property type="entry name" value="Peptidase_S8/S53_subtilisin"/>
</dbReference>
<dbReference type="PANTHER" id="PTHR43399:SF4">
    <property type="entry name" value="CELL WALL-ASSOCIATED PROTEASE"/>
    <property type="match status" value="1"/>
</dbReference>
<dbReference type="InterPro" id="IPR013783">
    <property type="entry name" value="Ig-like_fold"/>
</dbReference>
<keyword evidence="2 5" id="KW-0645">Protease</keyword>
<evidence type="ECO:0000256" key="5">
    <source>
        <dbReference type="PROSITE-ProRule" id="PRU01240"/>
    </source>
</evidence>
<evidence type="ECO:0000256" key="3">
    <source>
        <dbReference type="ARBA" id="ARBA00022801"/>
    </source>
</evidence>
<sequence length="2284" mass="251860">MMNLVTRTKLWLSLMAVCCLFFQTSIHAQDNDVITKGVIRIKVKPGNVNFLEEQVAKITKNELPVNATGFRNFDQLNDKFHTTNIKRVFRNAGKFEARHQAYGFHQWYEIQTDSLNEIQELLSAYEALEMVEFAEPKREYSLFDTMSEAPNDPFFNNQWHYHNFGQSWGTPGADINLLKAWEIETGTPDVVVGVIDGGIDVNHPDLINRLWINTGEIPGNGIDDDGNGYVDDYYGWNYADNMPTIIPHYHGTHVAGTIAAENNNGIGVSGVAGGSKPEDGVRMMSLQVFSNYLNSSTAGGFEEAFIYAADMGSVITNNSWGGGMESELQKETIRYFVENAGKDANGNVVGPVDGGVAIFAAGNYGGHNGIYTRPASSFPSTMDEVICVANTDNTDKKSYSSYWNETVDIAAPGTDIYSTFPDGQYEVISGTSMAAPHVAGVAALIASNNAYGITADQVRDRLVNHSKNIDHLNPTFVGKMGKGRLDAYASLVKDEGALPPVVSDWGFQYVYSTTARIGWMFVKDDFGLTIKNYEILKATGEFTNNADFEANAEVISYQAITANSFANYIIEGLAPANTYSIAIKAVDQFGNKSPLSEVFTVTTLETPLLSWVTEDVPHLQYDVASGEFPSTSLAITNSGSMPSRIVFAINDFDYSQGGQSSQRVASTSASVENNLPFVSSEEFSRMPFSDIPGDGGSIDIEDEITILPGTKKMDSVYHEQEPLPTYMVGHTGAAMEYANKFVAERDMEISVVRAVLSNEMYASVPFTVAMYIGGEDQPFGQPVATSSFYVTDQQRGGWVETSFWPKEVKAGEIFWIAIGAPQGIYFPLGADEASYSDRGKSYARKGTHGYYTDYAAAHRSLFKIRAYEAQKKNDMVSFSARYHDINNGEEARTDVTLRDTDWKNGTYKLQIVATHENPNQYPLAKDIYVTVTGNKPELVPSVEEFAFGTLFENKSDNQTFVLKNEGKAEAEDIQLMVSNEDYFSVSPSTIPLLKAGEQMEVIVSAKAKSEVINVESELSIEGYGVSIPLSVNHVVGPKIVADISTIDWTGDNAVTIGESRTAEFTLTNEGDQATEFVFESIENDGYTSFVSDIVPSRATLDAGESITLEVSIDTEGEIAYSNTKSTTLYATHDAGKTSVRFEVELLGEVVAEYDADVDFGSIIYSEGATLSRYVTIENKGNVKGTFSMGDLPAGFTVSGYIPSSISPNGKVNLNMKATFAGVEELSGVMTFTLNDEPYEINLTATALPSPTIDVNTDSFVTSDQIAYGEEGQTTSLTVTNESEDLDLYYSLSTPKWMMQEGEEFFDFEGVDGFGYEYKIEDSLVWEDISAVGKDVSYEMFYPEFVYAYEFENFKFPFYGQYYDRFQMSIAALISFNPETTPSDFTYNPPPVYNIAEGSIYNGLDLGIISAFWMNMTPSSLEGSGIFMYEKEDRLIIQFEKNVAVGAGSLGAETITTLQMVLHENGDIVMAYKTLPNVFVYQNIGMKNIEGDYAWQYMETNADYRARILGKTLRIKAPELIKVPALASKEISLQYVGNKTAVGEHEGQVIVHNNDASNSRVITDVNLTVTGEAALSLEADSLLFDQLVYLEDTVMTQSLDFVLKNEGSLPVNVTASLLHDQSFSFDIDTLVGAFSELALPVAFGANTNDVVVDTLVLDFDNGEQMLLPLQGDALLPAIIEYDLAETVRTDTLDILVNEGAETVYNFSLLNAGLEQELDYAVTLGIAKYGWGVEKSMKVEPEEEEESPEPSAVLENNTLESLAMLDAFDFNAQNLSVSSMRTVHVEKHAFSDSISYDLPTEEPMNYLGSLDFDVHYAAKFEVNNIQGFTLTHISNYFVKQSDSAWKFEVLKGDSPTSEEVLTTQMYYPSSLTGEMENITLDQPIFFEDGETFVIRVMAPQDVEFRLPVDYNVPSVIGKYFVTLDGGNNWEVMSSSNYFYYTYAIKLRAMDAYGQEWVDITPKAGSIASNDTTEISITTAMNRFETGDYEGYLYIGHNQKLKETIKVPTAIKYNAAPYFADSTALSINEGDSITWALQMLDKEGHSISVSEATNADDFTYDMSNDTLYLTMSPTYLMSGEYFPTFEIEDELGAKQVIDFSVEVVDTKVAPVVVQEFDSLSLNPSAETVLLLDEYFETLDDEEMIFYVKSTDQFTTAWVNDNELTVLGSSLGDSEIIVVAENESGLKVESLLKVTVVGAPLSVNVDKLDKLVYPNPTKAKVWVKLPSNFSNNASVVEVYNLTGQMMSSSEIQSTGNVVEVNLSTLPNGFYVIKVSNGTSQVTGKVLKK</sequence>
<dbReference type="NCBIfam" id="TIGR04183">
    <property type="entry name" value="Por_Secre_tail"/>
    <property type="match status" value="1"/>
</dbReference>
<dbReference type="InterPro" id="IPR023828">
    <property type="entry name" value="Peptidase_S8_Ser-AS"/>
</dbReference>
<feature type="active site" description="Charge relay system" evidence="5">
    <location>
        <position position="196"/>
    </location>
</feature>
<feature type="chain" id="PRO_5030652902" evidence="6">
    <location>
        <begin position="29"/>
        <end position="2284"/>
    </location>
</feature>
<feature type="signal peptide" evidence="6">
    <location>
        <begin position="1"/>
        <end position="28"/>
    </location>
</feature>
<dbReference type="InterPro" id="IPR000209">
    <property type="entry name" value="Peptidase_S8/S53_dom"/>
</dbReference>
<dbReference type="Pfam" id="PF18962">
    <property type="entry name" value="Por_Secre_tail"/>
    <property type="match status" value="1"/>
</dbReference>
<dbReference type="InterPro" id="IPR003961">
    <property type="entry name" value="FN3_dom"/>
</dbReference>
<feature type="active site" description="Charge relay system" evidence="5">
    <location>
        <position position="432"/>
    </location>
</feature>
<dbReference type="InterPro" id="IPR022398">
    <property type="entry name" value="Peptidase_S8_His-AS"/>
</dbReference>
<comment type="caution">
    <text evidence="8">The sequence shown here is derived from an EMBL/GenBank/DDBJ whole genome shotgun (WGS) entry which is preliminary data.</text>
</comment>
<dbReference type="InterPro" id="IPR034204">
    <property type="entry name" value="PfSUB1-like_cat_dom"/>
</dbReference>
<dbReference type="PROSITE" id="PS00137">
    <property type="entry name" value="SUBTILASE_HIS"/>
    <property type="match status" value="1"/>
</dbReference>
<dbReference type="PROSITE" id="PS50853">
    <property type="entry name" value="FN3"/>
    <property type="match status" value="1"/>
</dbReference>
<dbReference type="Gene3D" id="2.60.40.10">
    <property type="entry name" value="Immunoglobulins"/>
    <property type="match status" value="4"/>
</dbReference>
<evidence type="ECO:0000256" key="2">
    <source>
        <dbReference type="ARBA" id="ARBA00022670"/>
    </source>
</evidence>
<dbReference type="PROSITE" id="PS51892">
    <property type="entry name" value="SUBTILASE"/>
    <property type="match status" value="1"/>
</dbReference>
<evidence type="ECO:0000256" key="6">
    <source>
        <dbReference type="SAM" id="SignalP"/>
    </source>
</evidence>
<evidence type="ECO:0000259" key="7">
    <source>
        <dbReference type="PROSITE" id="PS50853"/>
    </source>
</evidence>
<comment type="similarity">
    <text evidence="1 5">Belongs to the peptidase S8 family.</text>
</comment>
<dbReference type="InterPro" id="IPR026444">
    <property type="entry name" value="Secre_tail"/>
</dbReference>
<dbReference type="InterPro" id="IPR054089">
    <property type="entry name" value="Cep192-like_D3"/>
</dbReference>
<dbReference type="Pfam" id="PF00082">
    <property type="entry name" value="Peptidase_S8"/>
    <property type="match status" value="1"/>
</dbReference>
<dbReference type="RefSeq" id="WP_169659444.1">
    <property type="nucleotide sequence ID" value="NZ_JABANE010000090.1"/>
</dbReference>
<dbReference type="InterPro" id="IPR036116">
    <property type="entry name" value="FN3_sf"/>
</dbReference>
<feature type="domain" description="Fibronectin type-III" evidence="7">
    <location>
        <begin position="501"/>
        <end position="606"/>
    </location>
</feature>
<evidence type="ECO:0000313" key="9">
    <source>
        <dbReference type="Proteomes" id="UP000576082"/>
    </source>
</evidence>
<dbReference type="CDD" id="cd00063">
    <property type="entry name" value="FN3"/>
    <property type="match status" value="1"/>
</dbReference>
<evidence type="ECO:0000313" key="8">
    <source>
        <dbReference type="EMBL" id="NME71223.1"/>
    </source>
</evidence>
<dbReference type="GO" id="GO:0006508">
    <property type="term" value="P:proteolysis"/>
    <property type="evidence" value="ECO:0007669"/>
    <property type="project" value="UniProtKB-KW"/>
</dbReference>
<dbReference type="PANTHER" id="PTHR43399">
    <property type="entry name" value="SUBTILISIN-RELATED"/>
    <property type="match status" value="1"/>
</dbReference>
<dbReference type="SUPFAM" id="SSF52743">
    <property type="entry name" value="Subtilisin-like"/>
    <property type="match status" value="1"/>
</dbReference>
<dbReference type="SUPFAM" id="SSF49265">
    <property type="entry name" value="Fibronectin type III"/>
    <property type="match status" value="1"/>
</dbReference>
<keyword evidence="9" id="KW-1185">Reference proteome</keyword>
<gene>
    <name evidence="8" type="ORF">HHU12_24880</name>
</gene>
<accession>A0A7X9RYR4</accession>
<name>A0A7X9RYR4_9BACT</name>
<keyword evidence="6" id="KW-0732">Signal</keyword>
<dbReference type="GO" id="GO:0004252">
    <property type="term" value="F:serine-type endopeptidase activity"/>
    <property type="evidence" value="ECO:0007669"/>
    <property type="project" value="UniProtKB-UniRule"/>
</dbReference>
<feature type="active site" description="Charge relay system" evidence="5">
    <location>
        <position position="250"/>
    </location>
</feature>
<dbReference type="Proteomes" id="UP000576082">
    <property type="component" value="Unassembled WGS sequence"/>
</dbReference>
<dbReference type="NCBIfam" id="NF012200">
    <property type="entry name" value="choice_anch_D"/>
    <property type="match status" value="1"/>
</dbReference>
<dbReference type="CDD" id="cd07473">
    <property type="entry name" value="Peptidases_S8_Subtilisin_like"/>
    <property type="match status" value="1"/>
</dbReference>
<keyword evidence="3 5" id="KW-0378">Hydrolase</keyword>